<reference evidence="2 3" key="2">
    <citation type="journal article" date="2021" name="Curr. Genet.">
        <title>Genetic response to nitrogen starvation in the aggressive Eucalyptus foliar pathogen Teratosphaeria destructans.</title>
        <authorList>
            <person name="Havenga M."/>
            <person name="Wingfield B.D."/>
            <person name="Wingfield M.J."/>
            <person name="Dreyer L.L."/>
            <person name="Roets F."/>
            <person name="Aylward J."/>
        </authorList>
    </citation>
    <scope>NUCLEOTIDE SEQUENCE [LARGE SCALE GENOMIC DNA]</scope>
    <source>
        <strain evidence="2">CMW44962</strain>
    </source>
</reference>
<name>A0A9W7SXI8_9PEZI</name>
<dbReference type="AlphaFoldDB" id="A0A9W7SXI8"/>
<dbReference type="Proteomes" id="UP001138500">
    <property type="component" value="Unassembled WGS sequence"/>
</dbReference>
<protein>
    <submittedName>
        <fullName evidence="2">Uncharacterized protein</fullName>
    </submittedName>
</protein>
<reference evidence="2 3" key="1">
    <citation type="journal article" date="2018" name="IMA Fungus">
        <title>IMA Genome-F 10: Nine draft genome sequences of Claviceps purpurea s.lat., including C. arundinis, C. humidiphila, and C. cf. spartinae, pseudomolecules for the pitch canker pathogen Fusarium circinatum, draft genome of Davidsoniella eucalypti, Grosmannia galeiformis, Quambalaria eucalypti, and Teratosphaeria destructans.</title>
        <authorList>
            <person name="Wingfield B.D."/>
            <person name="Liu M."/>
            <person name="Nguyen H.D."/>
            <person name="Lane F.A."/>
            <person name="Morgan S.W."/>
            <person name="De Vos L."/>
            <person name="Wilken P.M."/>
            <person name="Duong T.A."/>
            <person name="Aylward J."/>
            <person name="Coetzee M.P."/>
            <person name="Dadej K."/>
            <person name="De Beer Z.W."/>
            <person name="Findlay W."/>
            <person name="Havenga M."/>
            <person name="Kolarik M."/>
            <person name="Menzies J.G."/>
            <person name="Naidoo K."/>
            <person name="Pochopski O."/>
            <person name="Shoukouhi P."/>
            <person name="Santana Q.C."/>
            <person name="Seifert K.A."/>
            <person name="Soal N."/>
            <person name="Steenkamp E.T."/>
            <person name="Tatham C.T."/>
            <person name="van der Nest M.A."/>
            <person name="Wingfield M.J."/>
        </authorList>
    </citation>
    <scope>NUCLEOTIDE SEQUENCE [LARGE SCALE GENOMIC DNA]</scope>
    <source>
        <strain evidence="2">CMW44962</strain>
    </source>
</reference>
<feature type="region of interest" description="Disordered" evidence="1">
    <location>
        <begin position="1"/>
        <end position="22"/>
    </location>
</feature>
<evidence type="ECO:0000256" key="1">
    <source>
        <dbReference type="SAM" id="MobiDB-lite"/>
    </source>
</evidence>
<dbReference type="EMBL" id="RIBY02000763">
    <property type="protein sequence ID" value="KAH9838092.1"/>
    <property type="molecule type" value="Genomic_DNA"/>
</dbReference>
<comment type="caution">
    <text evidence="2">The sequence shown here is derived from an EMBL/GenBank/DDBJ whole genome shotgun (WGS) entry which is preliminary data.</text>
</comment>
<sequence>MNLLTEATSTTNCGAASSGISV</sequence>
<gene>
    <name evidence="2" type="ORF">Tdes44962_MAKER10555</name>
</gene>
<keyword evidence="3" id="KW-1185">Reference proteome</keyword>
<proteinExistence type="predicted"/>
<feature type="non-terminal residue" evidence="2">
    <location>
        <position position="22"/>
    </location>
</feature>
<evidence type="ECO:0000313" key="2">
    <source>
        <dbReference type="EMBL" id="KAH9838092.1"/>
    </source>
</evidence>
<accession>A0A9W7SXI8</accession>
<organism evidence="2 3">
    <name type="scientific">Teratosphaeria destructans</name>
    <dbReference type="NCBI Taxonomy" id="418781"/>
    <lineage>
        <taxon>Eukaryota</taxon>
        <taxon>Fungi</taxon>
        <taxon>Dikarya</taxon>
        <taxon>Ascomycota</taxon>
        <taxon>Pezizomycotina</taxon>
        <taxon>Dothideomycetes</taxon>
        <taxon>Dothideomycetidae</taxon>
        <taxon>Mycosphaerellales</taxon>
        <taxon>Teratosphaeriaceae</taxon>
        <taxon>Teratosphaeria</taxon>
    </lineage>
</organism>
<evidence type="ECO:0000313" key="3">
    <source>
        <dbReference type="Proteomes" id="UP001138500"/>
    </source>
</evidence>